<comment type="similarity">
    <text evidence="2">Belongs to the cytochrome P450 family.</text>
</comment>
<dbReference type="GO" id="GO:0020037">
    <property type="term" value="F:heme binding"/>
    <property type="evidence" value="ECO:0007669"/>
    <property type="project" value="InterPro"/>
</dbReference>
<keyword evidence="5" id="KW-0479">Metal-binding</keyword>
<dbReference type="PANTHER" id="PTHR46696">
    <property type="entry name" value="P450, PUTATIVE (EUROFUNG)-RELATED"/>
    <property type="match status" value="1"/>
</dbReference>
<evidence type="ECO:0000256" key="8">
    <source>
        <dbReference type="ARBA" id="ARBA00023033"/>
    </source>
</evidence>
<dbReference type="InterPro" id="IPR002397">
    <property type="entry name" value="Cyt_P450_B"/>
</dbReference>
<evidence type="ECO:0000256" key="7">
    <source>
        <dbReference type="ARBA" id="ARBA00023004"/>
    </source>
</evidence>
<comment type="subcellular location">
    <subcellularLocation>
        <location evidence="1">Cytoplasm</location>
    </subcellularLocation>
</comment>
<proteinExistence type="inferred from homology"/>
<keyword evidence="3" id="KW-0963">Cytoplasm</keyword>
<dbReference type="Proteomes" id="UP000199398">
    <property type="component" value="Unassembled WGS sequence"/>
</dbReference>
<dbReference type="Gene3D" id="1.10.630.10">
    <property type="entry name" value="Cytochrome P450"/>
    <property type="match status" value="1"/>
</dbReference>
<dbReference type="GO" id="GO:0005737">
    <property type="term" value="C:cytoplasm"/>
    <property type="evidence" value="ECO:0007669"/>
    <property type="project" value="UniProtKB-SubCell"/>
</dbReference>
<dbReference type="Pfam" id="PF00067">
    <property type="entry name" value="p450"/>
    <property type="match status" value="1"/>
</dbReference>
<dbReference type="PANTHER" id="PTHR46696:SF1">
    <property type="entry name" value="CYTOCHROME P450 YJIB-RELATED"/>
    <property type="match status" value="1"/>
</dbReference>
<name>A0A1I5LW05_9PSEU</name>
<keyword evidence="4" id="KW-0349">Heme</keyword>
<accession>A0A1I5LW05</accession>
<organism evidence="9 10">
    <name type="scientific">Saccharopolyspora antimicrobica</name>
    <dbReference type="NCBI Taxonomy" id="455193"/>
    <lineage>
        <taxon>Bacteria</taxon>
        <taxon>Bacillati</taxon>
        <taxon>Actinomycetota</taxon>
        <taxon>Actinomycetes</taxon>
        <taxon>Pseudonocardiales</taxon>
        <taxon>Pseudonocardiaceae</taxon>
        <taxon>Saccharopolyspora</taxon>
    </lineage>
</organism>
<dbReference type="InterPro" id="IPR036396">
    <property type="entry name" value="Cyt_P450_sf"/>
</dbReference>
<evidence type="ECO:0000256" key="5">
    <source>
        <dbReference type="ARBA" id="ARBA00022723"/>
    </source>
</evidence>
<dbReference type="PRINTS" id="PR00359">
    <property type="entry name" value="BP450"/>
</dbReference>
<dbReference type="GO" id="GO:0005506">
    <property type="term" value="F:iron ion binding"/>
    <property type="evidence" value="ECO:0007669"/>
    <property type="project" value="InterPro"/>
</dbReference>
<gene>
    <name evidence="9" type="ORF">SAMN05421805_13333</name>
</gene>
<evidence type="ECO:0000256" key="4">
    <source>
        <dbReference type="ARBA" id="ARBA00022617"/>
    </source>
</evidence>
<evidence type="ECO:0000256" key="3">
    <source>
        <dbReference type="ARBA" id="ARBA00022490"/>
    </source>
</evidence>
<evidence type="ECO:0000256" key="2">
    <source>
        <dbReference type="ARBA" id="ARBA00010617"/>
    </source>
</evidence>
<dbReference type="InterPro" id="IPR001128">
    <property type="entry name" value="Cyt_P450"/>
</dbReference>
<protein>
    <submittedName>
        <fullName evidence="9">Cytochrome P450</fullName>
    </submittedName>
</protein>
<keyword evidence="7" id="KW-0408">Iron</keyword>
<reference evidence="9 10" key="1">
    <citation type="submission" date="2016-10" db="EMBL/GenBank/DDBJ databases">
        <authorList>
            <person name="de Groot N.N."/>
        </authorList>
    </citation>
    <scope>NUCLEOTIDE SEQUENCE [LARGE SCALE GENOMIC DNA]</scope>
    <source>
        <strain evidence="9 10">CPCC 201259</strain>
    </source>
</reference>
<dbReference type="STRING" id="455193.SAMN05421805_13333"/>
<sequence length="288" mass="31587">MTEHEAPAFPMARPPGCPLDPPAEYGRMRAEAPVAPAILPDGSRAWLISRYADVRAVLRDPRVSADLRKPGFPIISAAERTLVDAGFHPGFIRTDPPEHGQLRRMVSADFSIRRVKALQPAIQRLVDELLDRIVTGPKPVDLVTELALPVPSTVICWLLGVPVADIGKFNEWTRAVVDADTTPEQTQEANAAILGYFDELIAVKQREPADDIVSRLVRQHEAGKLTRPDVITTSMLLLMAGHETTANMISLGVLTLLQHPEQAAALRENADLAARAVEELLRYLSISE</sequence>
<keyword evidence="8" id="KW-0503">Monooxygenase</keyword>
<evidence type="ECO:0000313" key="9">
    <source>
        <dbReference type="EMBL" id="SFP00956.1"/>
    </source>
</evidence>
<evidence type="ECO:0000256" key="1">
    <source>
        <dbReference type="ARBA" id="ARBA00004496"/>
    </source>
</evidence>
<dbReference type="GO" id="GO:0004497">
    <property type="term" value="F:monooxygenase activity"/>
    <property type="evidence" value="ECO:0007669"/>
    <property type="project" value="UniProtKB-KW"/>
</dbReference>
<keyword evidence="6" id="KW-0560">Oxidoreductase</keyword>
<evidence type="ECO:0000313" key="10">
    <source>
        <dbReference type="Proteomes" id="UP000199398"/>
    </source>
</evidence>
<dbReference type="GO" id="GO:0016705">
    <property type="term" value="F:oxidoreductase activity, acting on paired donors, with incorporation or reduction of molecular oxygen"/>
    <property type="evidence" value="ECO:0007669"/>
    <property type="project" value="InterPro"/>
</dbReference>
<feature type="non-terminal residue" evidence="9">
    <location>
        <position position="288"/>
    </location>
</feature>
<dbReference type="AlphaFoldDB" id="A0A1I5LW05"/>
<dbReference type="EMBL" id="FOUP01000033">
    <property type="protein sequence ID" value="SFP00956.1"/>
    <property type="molecule type" value="Genomic_DNA"/>
</dbReference>
<evidence type="ECO:0000256" key="6">
    <source>
        <dbReference type="ARBA" id="ARBA00023002"/>
    </source>
</evidence>
<dbReference type="FunFam" id="1.10.630.10:FF:000018">
    <property type="entry name" value="Cytochrome P450 monooxygenase"/>
    <property type="match status" value="1"/>
</dbReference>
<dbReference type="SUPFAM" id="SSF48264">
    <property type="entry name" value="Cytochrome P450"/>
    <property type="match status" value="1"/>
</dbReference>
<dbReference type="RefSeq" id="WP_093160816.1">
    <property type="nucleotide sequence ID" value="NZ_FOUP01000033.1"/>
</dbReference>